<protein>
    <submittedName>
        <fullName evidence="1">2163_t:CDS:1</fullName>
    </submittedName>
</protein>
<proteinExistence type="predicted"/>
<dbReference type="Proteomes" id="UP000789366">
    <property type="component" value="Unassembled WGS sequence"/>
</dbReference>
<evidence type="ECO:0000313" key="1">
    <source>
        <dbReference type="EMBL" id="CAG8447912.1"/>
    </source>
</evidence>
<reference evidence="1" key="1">
    <citation type="submission" date="2021-06" db="EMBL/GenBank/DDBJ databases">
        <authorList>
            <person name="Kallberg Y."/>
            <person name="Tangrot J."/>
            <person name="Rosling A."/>
        </authorList>
    </citation>
    <scope>NUCLEOTIDE SEQUENCE</scope>
    <source>
        <strain evidence="1">28 12/20/2015</strain>
    </source>
</reference>
<dbReference type="EMBL" id="CAJVPW010000245">
    <property type="protein sequence ID" value="CAG8447912.1"/>
    <property type="molecule type" value="Genomic_DNA"/>
</dbReference>
<sequence>MYQWIQGHPSTPQIDDNNFYYEDLLQPLLQILEQRYHEWPKHQQIAVCKTLNDIIDALLTVLQNPQIVCTKEHSSDASNQQQTNTTRRDPSKFKLVEHKVRQCSYCNQPSYNARTCLTKNSIE</sequence>
<gene>
    <name evidence="1" type="ORF">SPELUC_LOCUS624</name>
</gene>
<keyword evidence="2" id="KW-1185">Reference proteome</keyword>
<accession>A0ACA9K282</accession>
<evidence type="ECO:0000313" key="2">
    <source>
        <dbReference type="Proteomes" id="UP000789366"/>
    </source>
</evidence>
<name>A0ACA9K282_9GLOM</name>
<organism evidence="1 2">
    <name type="scientific">Cetraspora pellucida</name>
    <dbReference type="NCBI Taxonomy" id="1433469"/>
    <lineage>
        <taxon>Eukaryota</taxon>
        <taxon>Fungi</taxon>
        <taxon>Fungi incertae sedis</taxon>
        <taxon>Mucoromycota</taxon>
        <taxon>Glomeromycotina</taxon>
        <taxon>Glomeromycetes</taxon>
        <taxon>Diversisporales</taxon>
        <taxon>Gigasporaceae</taxon>
        <taxon>Cetraspora</taxon>
    </lineage>
</organism>
<comment type="caution">
    <text evidence="1">The sequence shown here is derived from an EMBL/GenBank/DDBJ whole genome shotgun (WGS) entry which is preliminary data.</text>
</comment>